<name>A0ABX0KDY7_9PROT</name>
<dbReference type="Gene3D" id="1.20.141.10">
    <property type="entry name" value="Chitosanase, subunit A, domain 1"/>
    <property type="match status" value="1"/>
</dbReference>
<accession>A0ABX0KDY7</accession>
<protein>
    <recommendedName>
        <fullName evidence="1">TtsA-like Glycoside hydrolase family 108 domain-containing protein</fullName>
    </recommendedName>
</protein>
<dbReference type="Pfam" id="PF05838">
    <property type="entry name" value="Glyco_hydro_108"/>
    <property type="match status" value="1"/>
</dbReference>
<dbReference type="InterPro" id="IPR023346">
    <property type="entry name" value="Lysozyme-like_dom_sf"/>
</dbReference>
<proteinExistence type="predicted"/>
<dbReference type="SUPFAM" id="SSF53955">
    <property type="entry name" value="Lysozyme-like"/>
    <property type="match status" value="1"/>
</dbReference>
<gene>
    <name evidence="2" type="ORF">GOB84_12200</name>
</gene>
<evidence type="ECO:0000259" key="1">
    <source>
        <dbReference type="Pfam" id="PF05838"/>
    </source>
</evidence>
<sequence length="244" mass="26776">MARARNSSRMKQNADLSFDFTEKHEGRYSGRRDDGGNWTGGRMGHGTFAGSMRGISAPLLAEWLGDAALVDAARMKAVTAAEFRVIARAKFWNTLWCDRLPSGVDLMMFDFGFNAGVHGALTELSGLFGAHDRTDIMSEDLLRRLTVATNRMLIFHISRRWAEDLQEHVRVNVDGRIGPVTLEAVGRSGGRDLLLIAALATAQEAAYRRDRGFTGSGDGWLARLSDRVDLAFQWSGRDAASAAA</sequence>
<dbReference type="EMBL" id="WOSW01000025">
    <property type="protein sequence ID" value="NHO33311.1"/>
    <property type="molecule type" value="Genomic_DNA"/>
</dbReference>
<dbReference type="Proteomes" id="UP000615326">
    <property type="component" value="Unassembled WGS sequence"/>
</dbReference>
<evidence type="ECO:0000313" key="3">
    <source>
        <dbReference type="Proteomes" id="UP000615326"/>
    </source>
</evidence>
<evidence type="ECO:0000313" key="2">
    <source>
        <dbReference type="EMBL" id="NHO33311.1"/>
    </source>
</evidence>
<reference evidence="2 3" key="1">
    <citation type="journal article" date="2020" name="Int. J. Syst. Evol. Microbiol.">
        <title>Novel acetic acid bacteria from cider fermentations: Acetobacter conturbans sp. nov. and Acetobacter fallax sp. nov.</title>
        <authorList>
            <person name="Sombolestani A.S."/>
            <person name="Cleenwerck I."/>
            <person name="Cnockaert M."/>
            <person name="Borremans W."/>
            <person name="Wieme A.D."/>
            <person name="De Vuyst L."/>
            <person name="Vandamme P."/>
        </authorList>
    </citation>
    <scope>NUCLEOTIDE SEQUENCE [LARGE SCALE GENOMIC DNA]</scope>
    <source>
        <strain evidence="2 3">LMG 1637</strain>
    </source>
</reference>
<feature type="domain" description="TtsA-like Glycoside hydrolase family 108" evidence="1">
    <location>
        <begin position="19"/>
        <end position="116"/>
    </location>
</feature>
<comment type="caution">
    <text evidence="2">The sequence shown here is derived from an EMBL/GenBank/DDBJ whole genome shotgun (WGS) entry which is preliminary data.</text>
</comment>
<dbReference type="RefSeq" id="WP_173577833.1">
    <property type="nucleotide sequence ID" value="NZ_WOSW01000025.1"/>
</dbReference>
<organism evidence="2 3">
    <name type="scientific">Acetobacter fallax</name>
    <dbReference type="NCBI Taxonomy" id="1737473"/>
    <lineage>
        <taxon>Bacteria</taxon>
        <taxon>Pseudomonadati</taxon>
        <taxon>Pseudomonadota</taxon>
        <taxon>Alphaproteobacteria</taxon>
        <taxon>Acetobacterales</taxon>
        <taxon>Acetobacteraceae</taxon>
        <taxon>Acetobacter</taxon>
    </lineage>
</organism>
<dbReference type="InterPro" id="IPR008565">
    <property type="entry name" value="TtsA-like_GH18_dom"/>
</dbReference>
<keyword evidence="3" id="KW-1185">Reference proteome</keyword>